<dbReference type="EMBL" id="UAWB01000013">
    <property type="protein sequence ID" value="SQB46480.1"/>
    <property type="molecule type" value="Genomic_DNA"/>
</dbReference>
<dbReference type="AlphaFoldDB" id="A0A2X2Z7T2"/>
<dbReference type="EMBL" id="FNEG01000001">
    <property type="protein sequence ID" value="SDI14429.1"/>
    <property type="molecule type" value="Genomic_DNA"/>
</dbReference>
<dbReference type="RefSeq" id="WP_428140532.1">
    <property type="nucleotide sequence ID" value="NZ_JBLZYR010000026.1"/>
</dbReference>
<name>A0A2X2Z7T2_CHRJE</name>
<evidence type="ECO:0000313" key="4">
    <source>
        <dbReference type="Proteomes" id="UP000251670"/>
    </source>
</evidence>
<organism evidence="2 4">
    <name type="scientific">Chryseobacterium jejuense</name>
    <dbReference type="NCBI Taxonomy" id="445960"/>
    <lineage>
        <taxon>Bacteria</taxon>
        <taxon>Pseudomonadati</taxon>
        <taxon>Bacteroidota</taxon>
        <taxon>Flavobacteriia</taxon>
        <taxon>Flavobacteriales</taxon>
        <taxon>Weeksellaceae</taxon>
        <taxon>Chryseobacterium group</taxon>
        <taxon>Chryseobacterium</taxon>
    </lineage>
</organism>
<gene>
    <name evidence="2" type="ORF">NCTC13492_03555</name>
    <name evidence="1" type="ORF">SAMN05421542_0210</name>
</gene>
<reference evidence="1 3" key="1">
    <citation type="submission" date="2016-10" db="EMBL/GenBank/DDBJ databases">
        <authorList>
            <person name="Varghese N."/>
            <person name="Submissions S."/>
        </authorList>
    </citation>
    <scope>NUCLEOTIDE SEQUENCE [LARGE SCALE GENOMIC DNA]</scope>
    <source>
        <strain evidence="1 3">DSM 19299</strain>
    </source>
</reference>
<keyword evidence="3" id="KW-1185">Reference proteome</keyword>
<dbReference type="InterPro" id="IPR058074">
    <property type="entry name" value="Bacteriocin-like"/>
</dbReference>
<dbReference type="STRING" id="445960.SAMN05421542_0210"/>
<evidence type="ECO:0008006" key="5">
    <source>
        <dbReference type="Google" id="ProtNLM"/>
    </source>
</evidence>
<dbReference type="Proteomes" id="UP000199426">
    <property type="component" value="Unassembled WGS sequence"/>
</dbReference>
<evidence type="ECO:0000313" key="3">
    <source>
        <dbReference type="Proteomes" id="UP000199426"/>
    </source>
</evidence>
<evidence type="ECO:0000313" key="2">
    <source>
        <dbReference type="EMBL" id="SQB46480.1"/>
    </source>
</evidence>
<accession>A0A2X2Z7T2</accession>
<dbReference type="NCBIfam" id="NF047798">
    <property type="entry name" value="leader_Chryseo"/>
    <property type="match status" value="1"/>
</dbReference>
<protein>
    <recommendedName>
        <fullName evidence="5">Bacteriocin</fullName>
    </recommendedName>
</protein>
<dbReference type="Proteomes" id="UP000251670">
    <property type="component" value="Unassembled WGS sequence"/>
</dbReference>
<sequence>MKNLKKLNREAAKQINGGAIARCSNTRPCTIGWCCDGVCSPYMCPILD</sequence>
<evidence type="ECO:0000313" key="1">
    <source>
        <dbReference type="EMBL" id="SDI14429.1"/>
    </source>
</evidence>
<proteinExistence type="predicted"/>
<reference evidence="2 4" key="2">
    <citation type="submission" date="2018-06" db="EMBL/GenBank/DDBJ databases">
        <authorList>
            <consortium name="Pathogen Informatics"/>
            <person name="Doyle S."/>
        </authorList>
    </citation>
    <scope>NUCLEOTIDE SEQUENCE [LARGE SCALE GENOMIC DNA]</scope>
    <source>
        <strain evidence="2 4">NCTC13492</strain>
    </source>
</reference>